<keyword evidence="14" id="KW-0325">Glycoprotein</keyword>
<dbReference type="GO" id="GO:0071949">
    <property type="term" value="F:FAD binding"/>
    <property type="evidence" value="ECO:0007669"/>
    <property type="project" value="InterPro"/>
</dbReference>
<feature type="region of interest" description="Disordered" evidence="16">
    <location>
        <begin position="563"/>
        <end position="612"/>
    </location>
</feature>
<dbReference type="GO" id="GO:0016972">
    <property type="term" value="F:thiol oxidase activity"/>
    <property type="evidence" value="ECO:0007669"/>
    <property type="project" value="InterPro"/>
</dbReference>
<protein>
    <submittedName>
        <fullName evidence="18">Uncharacterized protein</fullName>
    </submittedName>
</protein>
<keyword evidence="15" id="KW-0676">Redox-active center</keyword>
<accession>A0A9P6FZ23</accession>
<keyword evidence="8" id="KW-0256">Endoplasmic reticulum</keyword>
<evidence type="ECO:0000256" key="1">
    <source>
        <dbReference type="ARBA" id="ARBA00001974"/>
    </source>
</evidence>
<dbReference type="GO" id="GO:0015035">
    <property type="term" value="F:protein-disulfide reductase activity"/>
    <property type="evidence" value="ECO:0007669"/>
    <property type="project" value="InterPro"/>
</dbReference>
<comment type="caution">
    <text evidence="18">The sequence shown here is derived from an EMBL/GenBank/DDBJ whole genome shotgun (WGS) entry which is preliminary data.</text>
</comment>
<evidence type="ECO:0000256" key="16">
    <source>
        <dbReference type="SAM" id="MobiDB-lite"/>
    </source>
</evidence>
<dbReference type="PANTHER" id="PTHR12613:SF0">
    <property type="entry name" value="ERO1-LIKE PROTEIN"/>
    <property type="match status" value="1"/>
</dbReference>
<dbReference type="GO" id="GO:0034975">
    <property type="term" value="P:protein folding in endoplasmic reticulum"/>
    <property type="evidence" value="ECO:0007669"/>
    <property type="project" value="InterPro"/>
</dbReference>
<name>A0A9P6FZ23_9FUNG</name>
<evidence type="ECO:0000256" key="3">
    <source>
        <dbReference type="ARBA" id="ARBA00008277"/>
    </source>
</evidence>
<dbReference type="GO" id="GO:0005789">
    <property type="term" value="C:endoplasmic reticulum membrane"/>
    <property type="evidence" value="ECO:0007669"/>
    <property type="project" value="UniProtKB-SubCell"/>
</dbReference>
<proteinExistence type="inferred from homology"/>
<comment type="subcellular location">
    <subcellularLocation>
        <location evidence="2">Endoplasmic reticulum membrane</location>
        <topology evidence="2">Peripheral membrane protein</topology>
        <orientation evidence="2">Lumenal side</orientation>
    </subcellularLocation>
</comment>
<evidence type="ECO:0000256" key="5">
    <source>
        <dbReference type="ARBA" id="ARBA00022448"/>
    </source>
</evidence>
<evidence type="ECO:0000256" key="2">
    <source>
        <dbReference type="ARBA" id="ARBA00004367"/>
    </source>
</evidence>
<feature type="region of interest" description="Disordered" evidence="16">
    <location>
        <begin position="247"/>
        <end position="311"/>
    </location>
</feature>
<keyword evidence="7 17" id="KW-0732">Signal</keyword>
<keyword evidence="13" id="KW-1015">Disulfide bond</keyword>
<dbReference type="InterPro" id="IPR037192">
    <property type="entry name" value="ERO1-like_sf"/>
</dbReference>
<evidence type="ECO:0000256" key="7">
    <source>
        <dbReference type="ARBA" id="ARBA00022729"/>
    </source>
</evidence>
<evidence type="ECO:0000313" key="19">
    <source>
        <dbReference type="Proteomes" id="UP000780801"/>
    </source>
</evidence>
<evidence type="ECO:0000256" key="8">
    <source>
        <dbReference type="ARBA" id="ARBA00022824"/>
    </source>
</evidence>
<organism evidence="18 19">
    <name type="scientific">Lunasporangiospora selenospora</name>
    <dbReference type="NCBI Taxonomy" id="979761"/>
    <lineage>
        <taxon>Eukaryota</taxon>
        <taxon>Fungi</taxon>
        <taxon>Fungi incertae sedis</taxon>
        <taxon>Mucoromycota</taxon>
        <taxon>Mortierellomycotina</taxon>
        <taxon>Mortierellomycetes</taxon>
        <taxon>Mortierellales</taxon>
        <taxon>Mortierellaceae</taxon>
        <taxon>Lunasporangiospora</taxon>
    </lineage>
</organism>
<evidence type="ECO:0000256" key="13">
    <source>
        <dbReference type="ARBA" id="ARBA00023157"/>
    </source>
</evidence>
<dbReference type="SUPFAM" id="SSF110019">
    <property type="entry name" value="ERO1-like"/>
    <property type="match status" value="1"/>
</dbReference>
<keyword evidence="11" id="KW-0560">Oxidoreductase</keyword>
<dbReference type="AlphaFoldDB" id="A0A9P6FZ23"/>
<dbReference type="OrthoDB" id="269384at2759"/>
<evidence type="ECO:0000256" key="11">
    <source>
        <dbReference type="ARBA" id="ARBA00023002"/>
    </source>
</evidence>
<dbReference type="EMBL" id="JAABOA010000420">
    <property type="protein sequence ID" value="KAF9584415.1"/>
    <property type="molecule type" value="Genomic_DNA"/>
</dbReference>
<evidence type="ECO:0000256" key="12">
    <source>
        <dbReference type="ARBA" id="ARBA00023136"/>
    </source>
</evidence>
<comment type="cofactor">
    <cofactor evidence="1">
        <name>FAD</name>
        <dbReference type="ChEBI" id="CHEBI:57692"/>
    </cofactor>
</comment>
<feature type="compositionally biased region" description="Basic residues" evidence="16">
    <location>
        <begin position="589"/>
        <end position="609"/>
    </location>
</feature>
<dbReference type="Pfam" id="PF04137">
    <property type="entry name" value="ERO1"/>
    <property type="match status" value="1"/>
</dbReference>
<comment type="subunit">
    <text evidence="4">May function both as a monomer and a homodimer.</text>
</comment>
<keyword evidence="12" id="KW-0472">Membrane</keyword>
<evidence type="ECO:0000256" key="6">
    <source>
        <dbReference type="ARBA" id="ARBA00022630"/>
    </source>
</evidence>
<evidence type="ECO:0000313" key="18">
    <source>
        <dbReference type="EMBL" id="KAF9584415.1"/>
    </source>
</evidence>
<evidence type="ECO:0000256" key="15">
    <source>
        <dbReference type="ARBA" id="ARBA00023284"/>
    </source>
</evidence>
<reference evidence="18" key="1">
    <citation type="journal article" date="2020" name="Fungal Divers.">
        <title>Resolving the Mortierellaceae phylogeny through synthesis of multi-gene phylogenetics and phylogenomics.</title>
        <authorList>
            <person name="Vandepol N."/>
            <person name="Liber J."/>
            <person name="Desiro A."/>
            <person name="Na H."/>
            <person name="Kennedy M."/>
            <person name="Barry K."/>
            <person name="Grigoriev I.V."/>
            <person name="Miller A.N."/>
            <person name="O'Donnell K."/>
            <person name="Stajich J.E."/>
            <person name="Bonito G."/>
        </authorList>
    </citation>
    <scope>NUCLEOTIDE SEQUENCE</scope>
    <source>
        <strain evidence="18">KOD1015</strain>
    </source>
</reference>
<dbReference type="InterPro" id="IPR007266">
    <property type="entry name" value="Ero1"/>
</dbReference>
<keyword evidence="6" id="KW-0285">Flavoprotein</keyword>
<dbReference type="Proteomes" id="UP000780801">
    <property type="component" value="Unassembled WGS sequence"/>
</dbReference>
<gene>
    <name evidence="18" type="ORF">BGW38_006557</name>
</gene>
<sequence length="664" mass="76584">MPQMPRVFWAIFTVFIAVLAAGMFLGDPEELDLVSKAPSRTSPSNEDPMATSEYISSSQVPPPPPQCSNPSGWIGDACCDYEMVGKLNVDFSARLKEIVSMPFFRFFKVNLYKDCPFWGNNGLCMNRDCSVETMDESRVPEKWKTQSLSKVSLPQNNLFGASAPLRPALKDQDFCVPDEGSEEVYVDLQDNPERFTGYSGPSAAMVWKAIYEENCFDVSKEMTAGCQYCESERLKLEEQKQQKFEDEKKKLQQRQQRQYEQKQQTKQQTQMQTQDVYAEGQMTDSSKSTLSKKKMTDNILIPPEPAPMTSIKPTREEMNDIFARLPKGKGELQQLLDDMAKDDGPEESCLEKRVYYRLISGLHSSISIHICDEWFNQTSGEWGPNLDCFISRVGKHPERLENIYFDYVVLLRAITKISDYLAGYEYCTGDDMIDMNIMTVVNELVDLAKKCPPTFDERLLFQSQDKSGRHLKQQFRDHFRNVTRIMDCVGCEKCRLWGKVQTLGLGTALKLLFSYDDESLQGHKADGVLTRTEIVALLNTFNRLSESIAAIERFGNMYQQRLDEEQRKYQQQQQQQRKATSRVPNSKHDSHHHGSHAGHAHGHHHHHHDHDHNMITRPMYKVWVWLSRLGRRMTVACQRVDKVLEDRHITQHRALFRSIASWMH</sequence>
<feature type="signal peptide" evidence="17">
    <location>
        <begin position="1"/>
        <end position="20"/>
    </location>
</feature>
<keyword evidence="5" id="KW-0813">Transport</keyword>
<dbReference type="PANTHER" id="PTHR12613">
    <property type="entry name" value="ERO1-RELATED"/>
    <property type="match status" value="1"/>
</dbReference>
<evidence type="ECO:0000256" key="10">
    <source>
        <dbReference type="ARBA" id="ARBA00022982"/>
    </source>
</evidence>
<feature type="compositionally biased region" description="Low complexity" evidence="16">
    <location>
        <begin position="253"/>
        <end position="274"/>
    </location>
</feature>
<feature type="chain" id="PRO_5040263420" evidence="17">
    <location>
        <begin position="21"/>
        <end position="664"/>
    </location>
</feature>
<keyword evidence="10" id="KW-0249">Electron transport</keyword>
<keyword evidence="9" id="KW-0274">FAD</keyword>
<evidence type="ECO:0000256" key="9">
    <source>
        <dbReference type="ARBA" id="ARBA00022827"/>
    </source>
</evidence>
<feature type="region of interest" description="Disordered" evidence="16">
    <location>
        <begin position="35"/>
        <end position="67"/>
    </location>
</feature>
<keyword evidence="19" id="KW-1185">Reference proteome</keyword>
<evidence type="ECO:0000256" key="17">
    <source>
        <dbReference type="SAM" id="SignalP"/>
    </source>
</evidence>
<evidence type="ECO:0000256" key="4">
    <source>
        <dbReference type="ARBA" id="ARBA00011802"/>
    </source>
</evidence>
<comment type="similarity">
    <text evidence="3">Belongs to the EROs family.</text>
</comment>
<evidence type="ECO:0000256" key="14">
    <source>
        <dbReference type="ARBA" id="ARBA00023180"/>
    </source>
</evidence>